<dbReference type="InterPro" id="IPR054612">
    <property type="entry name" value="Phage_capsid-like_C"/>
</dbReference>
<dbReference type="Gene3D" id="3.30.2320.10">
    <property type="entry name" value="hypothetical protein PF0899 domain"/>
    <property type="match status" value="1"/>
</dbReference>
<evidence type="ECO:0000256" key="1">
    <source>
        <dbReference type="ARBA" id="ARBA00004328"/>
    </source>
</evidence>
<gene>
    <name evidence="3" type="ORF">PVN32_15620</name>
</gene>
<proteinExistence type="predicted"/>
<evidence type="ECO:0000313" key="3">
    <source>
        <dbReference type="EMBL" id="MDE1453600.1"/>
    </source>
</evidence>
<dbReference type="InterPro" id="IPR024455">
    <property type="entry name" value="Phage_capsid"/>
</dbReference>
<dbReference type="RefSeq" id="WP_274685533.1">
    <property type="nucleotide sequence ID" value="NZ_JARAFO010000055.1"/>
</dbReference>
<comment type="subcellular location">
    <subcellularLocation>
        <location evidence="1">Virion</location>
    </subcellularLocation>
</comment>
<feature type="domain" description="Phage capsid-like C-terminal" evidence="2">
    <location>
        <begin position="1"/>
        <end position="96"/>
    </location>
</feature>
<dbReference type="NCBIfam" id="TIGR01554">
    <property type="entry name" value="major_cap_HK97"/>
    <property type="match status" value="1"/>
</dbReference>
<reference evidence="3" key="1">
    <citation type="submission" date="2022-12" db="EMBL/GenBank/DDBJ databases">
        <title>Draft Genome Sequences of Bacillus licheniformis and Bacillus paralicheniformis strains isolated from Irish skim milk powders.</title>
        <authorList>
            <person name="Lourenco A."/>
            <person name="Li F."/>
            <person name="Geraldine D."/>
            <person name="Tobin J.T."/>
            <person name="Butler F."/>
            <person name="Jordan K."/>
            <person name="Obrien T."/>
        </authorList>
    </citation>
    <scope>NUCLEOTIDE SEQUENCE</scope>
    <source>
        <strain evidence="3">3370</strain>
    </source>
</reference>
<evidence type="ECO:0000313" key="4">
    <source>
        <dbReference type="Proteomes" id="UP001216709"/>
    </source>
</evidence>
<dbReference type="Gene3D" id="3.30.2400.10">
    <property type="entry name" value="Major capsid protein gp5"/>
    <property type="match status" value="1"/>
</dbReference>
<dbReference type="SUPFAM" id="SSF56563">
    <property type="entry name" value="Major capsid protein gp5"/>
    <property type="match status" value="1"/>
</dbReference>
<protein>
    <submittedName>
        <fullName evidence="3">Phage major capsid protein</fullName>
    </submittedName>
</protein>
<dbReference type="Proteomes" id="UP001216709">
    <property type="component" value="Unassembled WGS sequence"/>
</dbReference>
<accession>A0AAW6KD53</accession>
<dbReference type="Pfam" id="PF05065">
    <property type="entry name" value="Phage_capsid"/>
    <property type="match status" value="1"/>
</dbReference>
<feature type="non-terminal residue" evidence="3">
    <location>
        <position position="1"/>
    </location>
</feature>
<evidence type="ECO:0000259" key="2">
    <source>
        <dbReference type="Pfam" id="PF05065"/>
    </source>
</evidence>
<comment type="caution">
    <text evidence="3">The sequence shown here is derived from an EMBL/GenBank/DDBJ whole genome shotgun (WGS) entry which is preliminary data.</text>
</comment>
<dbReference type="AlphaFoldDB" id="A0AAW6KD53"/>
<sequence>DGRYLLKDNPTEPTQKMLFGRRVVVVSNRVLKTKSGKAPVIVGDLKEAIVLFDRQQQSIASTDVGAGAFETNTTKVRAIEREDVKLWDSEAAVYGQLTLEEAAK</sequence>
<name>A0AAW6KD53_9BACI</name>
<organism evidence="3 4">
    <name type="scientific">Bacillus paralicheniformis</name>
    <dbReference type="NCBI Taxonomy" id="1648923"/>
    <lineage>
        <taxon>Bacteria</taxon>
        <taxon>Bacillati</taxon>
        <taxon>Bacillota</taxon>
        <taxon>Bacilli</taxon>
        <taxon>Bacillales</taxon>
        <taxon>Bacillaceae</taxon>
        <taxon>Bacillus</taxon>
    </lineage>
</organism>
<dbReference type="EMBL" id="JARAFO010000055">
    <property type="protein sequence ID" value="MDE1453600.1"/>
    <property type="molecule type" value="Genomic_DNA"/>
</dbReference>